<feature type="region of interest" description="Disordered" evidence="1">
    <location>
        <begin position="21"/>
        <end position="50"/>
    </location>
</feature>
<dbReference type="Proteomes" id="UP000294894">
    <property type="component" value="Chromosome"/>
</dbReference>
<proteinExistence type="predicted"/>
<evidence type="ECO:0000313" key="4">
    <source>
        <dbReference type="Proteomes" id="UP000294894"/>
    </source>
</evidence>
<feature type="compositionally biased region" description="Low complexity" evidence="1">
    <location>
        <begin position="32"/>
        <end position="50"/>
    </location>
</feature>
<evidence type="ECO:0000256" key="2">
    <source>
        <dbReference type="SAM" id="SignalP"/>
    </source>
</evidence>
<gene>
    <name evidence="3" type="ORF">EXE57_01680</name>
</gene>
<keyword evidence="2" id="KW-0732">Signal</keyword>
<dbReference type="OrthoDB" id="5801841at2"/>
<dbReference type="RefSeq" id="WP_135073404.1">
    <property type="nucleotide sequence ID" value="NZ_CP038267.1"/>
</dbReference>
<feature type="chain" id="PRO_5039597803" evidence="2">
    <location>
        <begin position="17"/>
        <end position="130"/>
    </location>
</feature>
<dbReference type="PROSITE" id="PS51257">
    <property type="entry name" value="PROKAR_LIPOPROTEIN"/>
    <property type="match status" value="1"/>
</dbReference>
<accession>A0A4P7GGX4</accession>
<keyword evidence="4" id="KW-1185">Reference proteome</keyword>
<evidence type="ECO:0000256" key="1">
    <source>
        <dbReference type="SAM" id="MobiDB-lite"/>
    </source>
</evidence>
<dbReference type="EMBL" id="CP038267">
    <property type="protein sequence ID" value="QBR91120.1"/>
    <property type="molecule type" value="Genomic_DNA"/>
</dbReference>
<dbReference type="AlphaFoldDB" id="A0A4P7GGX4"/>
<name>A0A4P7GGX4_9ACTN</name>
<reference evidence="3 4" key="1">
    <citation type="submission" date="2019-03" db="EMBL/GenBank/DDBJ databases">
        <title>Three New Species of Nocardioides, Nocardioides euryhalodurans sp. nov., Nocardioides seonyuensis sp. nov. and Nocardioides eburneoflavus sp. nov., Iolated from Soil.</title>
        <authorList>
            <person name="Roh S.G."/>
            <person name="Lee C."/>
            <person name="Kim M.-K."/>
            <person name="Kim S.B."/>
        </authorList>
    </citation>
    <scope>NUCLEOTIDE SEQUENCE [LARGE SCALE GENOMIC DNA]</scope>
    <source>
        <strain evidence="3 4">MMS17-SY117</strain>
    </source>
</reference>
<sequence>MRTTALALLCATLVLAACGTEQSATDPEGSEETVPSSESPEPSAGSGSPVVEQAMADLARRLDVAADEIAVDSEEAVTWNDGSLGCAEKGMMYTQALVEGSRIVLSVDGTTYEYHSGGNRAPFLCPKPTQ</sequence>
<evidence type="ECO:0000313" key="3">
    <source>
        <dbReference type="EMBL" id="QBR91120.1"/>
    </source>
</evidence>
<dbReference type="KEGG" id="noy:EXE57_01680"/>
<organism evidence="3 4">
    <name type="scientific">Nocardioides euryhalodurans</name>
    <dbReference type="NCBI Taxonomy" id="2518370"/>
    <lineage>
        <taxon>Bacteria</taxon>
        <taxon>Bacillati</taxon>
        <taxon>Actinomycetota</taxon>
        <taxon>Actinomycetes</taxon>
        <taxon>Propionibacteriales</taxon>
        <taxon>Nocardioidaceae</taxon>
        <taxon>Nocardioides</taxon>
    </lineage>
</organism>
<protein>
    <submittedName>
        <fullName evidence="3">Uncharacterized protein</fullName>
    </submittedName>
</protein>
<feature type="signal peptide" evidence="2">
    <location>
        <begin position="1"/>
        <end position="16"/>
    </location>
</feature>